<dbReference type="GeneID" id="30150282"/>
<feature type="chain" id="PRO_5009134413" evidence="2">
    <location>
        <begin position="21"/>
        <end position="243"/>
    </location>
</feature>
<feature type="region of interest" description="Disordered" evidence="1">
    <location>
        <begin position="138"/>
        <end position="178"/>
    </location>
</feature>
<accession>A0A1E3QVU0</accession>
<evidence type="ECO:0000313" key="4">
    <source>
        <dbReference type="Proteomes" id="UP000094336"/>
    </source>
</evidence>
<dbReference type="STRING" id="984486.A0A1E3QVU0"/>
<name>A0A1E3QVU0_9ASCO</name>
<protein>
    <submittedName>
        <fullName evidence="3">Uncharacterized protein</fullName>
    </submittedName>
</protein>
<dbReference type="OrthoDB" id="5415592at2759"/>
<proteinExistence type="predicted"/>
<dbReference type="AlphaFoldDB" id="A0A1E3QVU0"/>
<dbReference type="RefSeq" id="XP_018987108.1">
    <property type="nucleotide sequence ID" value="XM_019132429.1"/>
</dbReference>
<gene>
    <name evidence="3" type="ORF">BABINDRAFT_6431</name>
</gene>
<feature type="compositionally biased region" description="Low complexity" evidence="1">
    <location>
        <begin position="147"/>
        <end position="178"/>
    </location>
</feature>
<keyword evidence="2" id="KW-0732">Signal</keyword>
<sequence length="243" mass="23854">MKYSAVASFATLGLATFANAASQNFDIITIKSGSDFQYSTVGVNGDTVEIVQGNGLEGAVQDDGTLKLSDGSFIVIKDGKLTTGKKGTDGFAIYQGYVTHGDDPFYVCPNAAFAIETTQCTNGTSVALKALKVGSTSAQSVPDFTPGSGSISSSSSSSSSSGSSSSGSSSSGSSSSNSTVVTQSLESTTLATITSCASGVTDCPANSASSASASISVSTLTGAANLLNGGYAAAALAAALILA</sequence>
<keyword evidence="4" id="KW-1185">Reference proteome</keyword>
<dbReference type="Proteomes" id="UP000094336">
    <property type="component" value="Unassembled WGS sequence"/>
</dbReference>
<evidence type="ECO:0000256" key="1">
    <source>
        <dbReference type="SAM" id="MobiDB-lite"/>
    </source>
</evidence>
<evidence type="ECO:0000256" key="2">
    <source>
        <dbReference type="SAM" id="SignalP"/>
    </source>
</evidence>
<feature type="signal peptide" evidence="2">
    <location>
        <begin position="1"/>
        <end position="20"/>
    </location>
</feature>
<evidence type="ECO:0000313" key="3">
    <source>
        <dbReference type="EMBL" id="ODQ81780.1"/>
    </source>
</evidence>
<reference evidence="4" key="1">
    <citation type="submission" date="2016-05" db="EMBL/GenBank/DDBJ databases">
        <title>Comparative genomics of biotechnologically important yeasts.</title>
        <authorList>
            <consortium name="DOE Joint Genome Institute"/>
            <person name="Riley R."/>
            <person name="Haridas S."/>
            <person name="Wolfe K.H."/>
            <person name="Lopes M.R."/>
            <person name="Hittinger C.T."/>
            <person name="Goker M."/>
            <person name="Salamov A."/>
            <person name="Wisecaver J."/>
            <person name="Long T.M."/>
            <person name="Aerts A.L."/>
            <person name="Barry K."/>
            <person name="Choi C."/>
            <person name="Clum A."/>
            <person name="Coughlan A.Y."/>
            <person name="Deshpande S."/>
            <person name="Douglass A.P."/>
            <person name="Hanson S.J."/>
            <person name="Klenk H.-P."/>
            <person name="Labutti K."/>
            <person name="Lapidus A."/>
            <person name="Lindquist E."/>
            <person name="Lipzen A."/>
            <person name="Meier-Kolthoff J.P."/>
            <person name="Ohm R.A."/>
            <person name="Otillar R.P."/>
            <person name="Pangilinan J."/>
            <person name="Peng Y."/>
            <person name="Rokas A."/>
            <person name="Rosa C.A."/>
            <person name="Scheuner C."/>
            <person name="Sibirny A.A."/>
            <person name="Slot J.C."/>
            <person name="Stielow J.B."/>
            <person name="Sun H."/>
            <person name="Kurtzman C.P."/>
            <person name="Blackwell M."/>
            <person name="Grigoriev I.V."/>
            <person name="Jeffries T.W."/>
        </authorList>
    </citation>
    <scope>NUCLEOTIDE SEQUENCE [LARGE SCALE GENOMIC DNA]</scope>
    <source>
        <strain evidence="4">NRRL Y-12698</strain>
    </source>
</reference>
<dbReference type="EMBL" id="KV454427">
    <property type="protein sequence ID" value="ODQ81780.1"/>
    <property type="molecule type" value="Genomic_DNA"/>
</dbReference>
<organism evidence="3 4">
    <name type="scientific">Babjeviella inositovora NRRL Y-12698</name>
    <dbReference type="NCBI Taxonomy" id="984486"/>
    <lineage>
        <taxon>Eukaryota</taxon>
        <taxon>Fungi</taxon>
        <taxon>Dikarya</taxon>
        <taxon>Ascomycota</taxon>
        <taxon>Saccharomycotina</taxon>
        <taxon>Pichiomycetes</taxon>
        <taxon>Serinales incertae sedis</taxon>
        <taxon>Babjeviella</taxon>
    </lineage>
</organism>